<accession>A0ABQ4XII8</accession>
<dbReference type="Proteomes" id="UP001151760">
    <property type="component" value="Unassembled WGS sequence"/>
</dbReference>
<dbReference type="EMBL" id="BQNB010009546">
    <property type="protein sequence ID" value="GJS65024.1"/>
    <property type="molecule type" value="Genomic_DNA"/>
</dbReference>
<feature type="compositionally biased region" description="Polar residues" evidence="1">
    <location>
        <begin position="8"/>
        <end position="25"/>
    </location>
</feature>
<evidence type="ECO:0000313" key="3">
    <source>
        <dbReference type="Proteomes" id="UP001151760"/>
    </source>
</evidence>
<sequence length="99" mass="11314">MPRLTTEAPMSSNPGCACQSRNQISKPDVESVSAPKVSIPFPSRRNDEKSREKANEQIEKFYEIFKDMNFEISFLDDLTIMPKFASTLKTLIGKQREIE</sequence>
<comment type="caution">
    <text evidence="2">The sequence shown here is derived from an EMBL/GenBank/DDBJ whole genome shotgun (WGS) entry which is preliminary data.</text>
</comment>
<reference evidence="2" key="2">
    <citation type="submission" date="2022-01" db="EMBL/GenBank/DDBJ databases">
        <authorList>
            <person name="Yamashiro T."/>
            <person name="Shiraishi A."/>
            <person name="Satake H."/>
            <person name="Nakayama K."/>
        </authorList>
    </citation>
    <scope>NUCLEOTIDE SEQUENCE</scope>
</reference>
<evidence type="ECO:0000313" key="2">
    <source>
        <dbReference type="EMBL" id="GJS65024.1"/>
    </source>
</evidence>
<evidence type="ECO:0000256" key="1">
    <source>
        <dbReference type="SAM" id="MobiDB-lite"/>
    </source>
</evidence>
<organism evidence="2 3">
    <name type="scientific">Tanacetum coccineum</name>
    <dbReference type="NCBI Taxonomy" id="301880"/>
    <lineage>
        <taxon>Eukaryota</taxon>
        <taxon>Viridiplantae</taxon>
        <taxon>Streptophyta</taxon>
        <taxon>Embryophyta</taxon>
        <taxon>Tracheophyta</taxon>
        <taxon>Spermatophyta</taxon>
        <taxon>Magnoliopsida</taxon>
        <taxon>eudicotyledons</taxon>
        <taxon>Gunneridae</taxon>
        <taxon>Pentapetalae</taxon>
        <taxon>asterids</taxon>
        <taxon>campanulids</taxon>
        <taxon>Asterales</taxon>
        <taxon>Asteraceae</taxon>
        <taxon>Asteroideae</taxon>
        <taxon>Anthemideae</taxon>
        <taxon>Anthemidinae</taxon>
        <taxon>Tanacetum</taxon>
    </lineage>
</organism>
<proteinExistence type="predicted"/>
<protein>
    <recommendedName>
        <fullName evidence="4">Reverse transcriptase domain-containing protein</fullName>
    </recommendedName>
</protein>
<reference evidence="2" key="1">
    <citation type="journal article" date="2022" name="Int. J. Mol. Sci.">
        <title>Draft Genome of Tanacetum Coccineum: Genomic Comparison of Closely Related Tanacetum-Family Plants.</title>
        <authorList>
            <person name="Yamashiro T."/>
            <person name="Shiraishi A."/>
            <person name="Nakayama K."/>
            <person name="Satake H."/>
        </authorList>
    </citation>
    <scope>NUCLEOTIDE SEQUENCE</scope>
</reference>
<keyword evidence="3" id="KW-1185">Reference proteome</keyword>
<name>A0ABQ4XII8_9ASTR</name>
<gene>
    <name evidence="2" type="ORF">Tco_0679588</name>
</gene>
<evidence type="ECO:0008006" key="4">
    <source>
        <dbReference type="Google" id="ProtNLM"/>
    </source>
</evidence>
<feature type="region of interest" description="Disordered" evidence="1">
    <location>
        <begin position="1"/>
        <end position="52"/>
    </location>
</feature>